<feature type="compositionally biased region" description="Polar residues" evidence="1">
    <location>
        <begin position="1864"/>
        <end position="1875"/>
    </location>
</feature>
<dbReference type="InterPro" id="IPR026736">
    <property type="entry name" value="Virilizer"/>
</dbReference>
<dbReference type="PANTHER" id="PTHR23185:SF0">
    <property type="entry name" value="PROTEIN VIRILIZER HOMOLOG"/>
    <property type="match status" value="1"/>
</dbReference>
<keyword evidence="2" id="KW-1185">Reference proteome</keyword>
<sequence length="2257" mass="248574">MGRPEPCLLFAQSFVHSQLDEYVDEVLFAEPVVITACEFLEQNASPSTPNLSLVGATSPPSFALEVFVHCEGEARFRRLCQPFLYSHSSSNVLEVERWPSLGPSCLVRSHMLFDFLGSVKAGNRDQAIVTNHLVFRGCYRGLTLVVYGNTAEDLGQFNIEFDLDTSLANVVFSPSEAKLEDLPPALHSAKMTFKESISSLKSLNFLFPVFDIPAEMKQFLLLAIKICQVSDHENTISKLTSSVVSAVCSYATGNNNSFPVYWDQQLLNGFNNSRKVSQQFINVLSEARKELVELYESHPVMRVAQSMEDEITLGSDTELPTSKLLVDMFSQCFPFFRKFSVDELPSLSQMKNMVLTWSIVLVLCSSRESCFHFVDNGGMEQIVDLFCYGAQNSTAITLILLGIVEHATRHGIGCDGYLGWWPRGDENVPVGNSEGYCYLLKLLLGRQRHDIASLVTYILHRLHFYETASKFEAAVLCVLANLSSDFQISTDGIESLVAANSKLKQILKLINMFGPIEDSSPLAFAQRLSISSQSEGLLSYKATVNYIRTCKYSFARWDVDTYLLSLLKERGFFPLSVALLSSPVLRSASGSTADMFMEIATSIESILLSLLFYHSGLSFLLVQPEATELIILSLRDAEDTSKKECMALRQAAVFLSKGFFCHPQEVGMIIELHLKVGTAIARLLATTPHSDELLWVLWELCGISRSHSGRQALLTLGHFPEAMLVLLDALRSFKEIEPSAMNSGTSPLSLAIFHSAAEIFEVMVTDSTASSLNSWIGHAVELHKALHSSSPGSNKKDAPTRLLEWIDAGVVYHRNGAIGLLRYAAAVLASGGDAQPTIDVENVVGDSTNNSDSQVVDNLLGKFVTDKYFDGVTLCSTSIVQLTTAFRILAFISEDTPVSASLFEEGAVTLVYVVLVNCKFMLERLSNNYDYLVDEGAECNTTTDLLLERSHEQSLVDLMIPSLVLLINLLRILYETKEQYRNKKLLNALLQLHREVSPKLAACAVDLSFPYASSALGFGAVCQLLTSALACWPIFGWTPGLFHCLLESAQASSSLALGPKDACSMLCLLGDLFPEEGIWLWKYEIPPLSALRVLSIGSILGPQAERDINWYLQPEHLAVLLIRLTPQLDRIAQVVLHFASTALVVIQDMLRVFIIRVACRRTECAVVLLRPIVLWMDNHVNETSLSDMDIFKMLRLLHFVANLLEHPHAKVLLFKMGAVRILGKVLKRFSSVFSSDGKLILESSYKSVTFFSWCLPVLKSLALIFNSQSSINETRVPDKYLNENIAIEENSLIVHHVLKLCQVLPVGKELLACLVTFKELTSCSHGRSALASLFSQMRSSTLEQTERDERYGDSTTSTEHDWRWPPPFLSCFKKLLRSLESKDCTLTFVIEIAHALSLSALSLSRDNDALDGISILKCLFGLLNDVGGAAISSDKKSNDVLDLIQKLEQRISEDENLTTTIGKIDLHRVKESLDSMLFLLQSPTGSSSMSGGTVLSEDNDAALSLSNVWKLKEDEKAGNQDLLEGFAEKFVWECPDSSLDRRLVPALSARRKLASVEGSGRCVRDNTGSEAIGSNVFSRGLIATNVASGPTRRDTFRQRKPNTSRPPSMHVDDYVARERNIDGASSGSNIVSSSQRGTSTSGRPPSIHVDEFMARQRERQNPMGVAVGDASQIKNMALGNDNVPVKLDKPQQLKTDLDDDQEIDIVFDEESESDDRLPFPQPDNNLQSPLIIGESSPGSIVEETEGDANENSRFSRLGTSPASEDGGSHSDILLRRYISQSEIPVAQQFSSEKHMRLTAADKTSFHEQSEESKYVSPVPRSKGFDAQPSANLTSFPSHFVSVCSGSSSVQPLPPSSLYHRDSPQKTADSCSTAGSQGYGEQKLPNSQPPLPPMPPSAFSSVLSQTAEPVQGHSLPYINIVRDVQPPLPSGYPLQAFDFNGPNTVRALNLQSENYLSTGNCSSSNAQPVLDPKLSWNSVSGSRLHMETVISTTSAHPMPPLPPLPPPFSTPITHSPTTISGSQASLYNQGSVAAQFTPPSTPINDTSLGIFSTPGASIASYSLPAFTSTLLISRPASVPGTLFSAPTLQHGQNSSILSQLVPSSQTSVQSMQPRPPPPPPPQLPRLQLQHMGPPLQVSQPHSEQVMPIQQSSIQVQVNPLQIPQHLPIPQLQFYYETQQQESLLQPLQPMLEQAQLQNQNLQVDSVPQQQKESVMTLQQYFSSPEAIQTLLSDRDKLCQLLEQHPKLMQMLQERLGQQ</sequence>
<dbReference type="Proteomes" id="UP000504607">
    <property type="component" value="Unplaced"/>
</dbReference>
<feature type="region of interest" description="Disordered" evidence="1">
    <location>
        <begin position="1588"/>
        <end position="1647"/>
    </location>
</feature>
<reference evidence="3" key="1">
    <citation type="submission" date="2025-08" db="UniProtKB">
        <authorList>
            <consortium name="RefSeq"/>
        </authorList>
    </citation>
    <scope>IDENTIFICATION</scope>
</reference>
<proteinExistence type="predicted"/>
<evidence type="ECO:0000313" key="3">
    <source>
        <dbReference type="RefSeq" id="XP_029117648.1"/>
    </source>
</evidence>
<feature type="compositionally biased region" description="Low complexity" evidence="1">
    <location>
        <begin position="1625"/>
        <end position="1643"/>
    </location>
</feature>
<dbReference type="RefSeq" id="XP_029117648.1">
    <property type="nucleotide sequence ID" value="XM_029261815.1"/>
</dbReference>
<protein>
    <submittedName>
        <fullName evidence="3">Protein virilizer homolog isoform X1</fullName>
    </submittedName>
</protein>
<gene>
    <name evidence="3" type="primary">LOC105035049</name>
</gene>
<evidence type="ECO:0000313" key="2">
    <source>
        <dbReference type="Proteomes" id="UP000504607"/>
    </source>
</evidence>
<feature type="compositionally biased region" description="Polar residues" evidence="1">
    <location>
        <begin position="2101"/>
        <end position="2110"/>
    </location>
</feature>
<organism evidence="2 3">
    <name type="scientific">Elaeis guineensis var. tenera</name>
    <name type="common">Oil palm</name>
    <dbReference type="NCBI Taxonomy" id="51953"/>
    <lineage>
        <taxon>Eukaryota</taxon>
        <taxon>Viridiplantae</taxon>
        <taxon>Streptophyta</taxon>
        <taxon>Embryophyta</taxon>
        <taxon>Tracheophyta</taxon>
        <taxon>Spermatophyta</taxon>
        <taxon>Magnoliopsida</taxon>
        <taxon>Liliopsida</taxon>
        <taxon>Arecaceae</taxon>
        <taxon>Arecoideae</taxon>
        <taxon>Cocoseae</taxon>
        <taxon>Elaeidinae</taxon>
        <taxon>Elaeis</taxon>
    </lineage>
</organism>
<feature type="compositionally biased region" description="Pro residues" evidence="1">
    <location>
        <begin position="1886"/>
        <end position="1895"/>
    </location>
</feature>
<feature type="region of interest" description="Disordered" evidence="1">
    <location>
        <begin position="1789"/>
        <end position="1829"/>
    </location>
</feature>
<feature type="compositionally biased region" description="Basic and acidic residues" evidence="1">
    <location>
        <begin position="1803"/>
        <end position="1813"/>
    </location>
</feature>
<feature type="compositionally biased region" description="Pro residues" evidence="1">
    <location>
        <begin position="2112"/>
        <end position="2122"/>
    </location>
</feature>
<feature type="region of interest" description="Disordered" evidence="1">
    <location>
        <begin position="2101"/>
        <end position="2138"/>
    </location>
</feature>
<feature type="compositionally biased region" description="Polar residues" evidence="1">
    <location>
        <begin position="1749"/>
        <end position="1762"/>
    </location>
</feature>
<name>A0A8N4EY99_ELAGV</name>
<evidence type="ECO:0000256" key="1">
    <source>
        <dbReference type="SAM" id="MobiDB-lite"/>
    </source>
</evidence>
<feature type="region of interest" description="Disordered" evidence="1">
    <location>
        <begin position="1850"/>
        <end position="1905"/>
    </location>
</feature>
<dbReference type="PANTHER" id="PTHR23185">
    <property type="entry name" value="PROTEIN VIRILIZER HOMOLOG"/>
    <property type="match status" value="1"/>
</dbReference>
<dbReference type="OrthoDB" id="2011702at2759"/>
<dbReference type="GO" id="GO:0036396">
    <property type="term" value="C:RNA N6-methyladenosine methyltransferase complex"/>
    <property type="evidence" value="ECO:0007669"/>
    <property type="project" value="TreeGrafter"/>
</dbReference>
<dbReference type="GO" id="GO:0003723">
    <property type="term" value="F:RNA binding"/>
    <property type="evidence" value="ECO:0007669"/>
    <property type="project" value="TreeGrafter"/>
</dbReference>
<feature type="compositionally biased region" description="Basic and acidic residues" evidence="1">
    <location>
        <begin position="1610"/>
        <end position="1621"/>
    </location>
</feature>
<accession>A0A8N4EY99</accession>
<feature type="region of interest" description="Disordered" evidence="1">
    <location>
        <begin position="1710"/>
        <end position="1769"/>
    </location>
</feature>